<evidence type="ECO:0000259" key="1">
    <source>
        <dbReference type="Pfam" id="PF13622"/>
    </source>
</evidence>
<dbReference type="InterPro" id="IPR049449">
    <property type="entry name" value="TesB_ACOT8-like_N"/>
</dbReference>
<evidence type="ECO:0000259" key="2">
    <source>
        <dbReference type="Pfam" id="PF20789"/>
    </source>
</evidence>
<dbReference type="CDD" id="cd03445">
    <property type="entry name" value="Thioesterase_II_repeat2"/>
    <property type="match status" value="1"/>
</dbReference>
<dbReference type="Gene3D" id="3.10.129.10">
    <property type="entry name" value="Hotdog Thioesterase"/>
    <property type="match status" value="2"/>
</dbReference>
<dbReference type="AlphaFoldDB" id="A0A8H6GII9"/>
<reference evidence="3 4" key="1">
    <citation type="journal article" date="2020" name="bioRxiv">
        <title>A chromosome-scale genome assembly for the Fusarium oxysporum strain Fo5176 to establish a model Arabidopsis-fungal pathosystem.</title>
        <authorList>
            <person name="Fokkens L."/>
            <person name="Guo L."/>
            <person name="Dora S."/>
            <person name="Wang B."/>
            <person name="Ye K."/>
            <person name="Sanchez-Rodriguez C."/>
            <person name="Croll D."/>
        </authorList>
    </citation>
    <scope>NUCLEOTIDE SEQUENCE [LARGE SCALE GENOMIC DNA]</scope>
    <source>
        <strain evidence="3 4">Fo5176</strain>
    </source>
</reference>
<dbReference type="GO" id="GO:0006637">
    <property type="term" value="P:acyl-CoA metabolic process"/>
    <property type="evidence" value="ECO:0007669"/>
    <property type="project" value="InterPro"/>
</dbReference>
<dbReference type="SUPFAM" id="SSF54637">
    <property type="entry name" value="Thioesterase/thiol ester dehydrase-isomerase"/>
    <property type="match status" value="2"/>
</dbReference>
<dbReference type="InterPro" id="IPR049450">
    <property type="entry name" value="ACOT8-like_C"/>
</dbReference>
<sequence length="344" mass="39111">MANPSLHESMTPKKATQTSNILELAEYKDSRQDSFTNIFQQWQPPASRGIYGGALIALCLSAAQKTVSGDFHIHSCHCFFLLAGSIDIRVIFHVERIRDGTTFATRRVEARQQGRSIATVMVSFTRQSNAEVKQLQHSTFPMDDLKPPDEVVEEEPEWTRTEPFQRRAIDARDQLVSSVHPHQRIFRQWIRYKGVIPSADGPSAHLHALAFVTDSYFILTAARVHRLWRLPFEPEDVPFLQKEVRSQVQKVSDCESLGSSVDEWVELQRLAMVASLDHTIYFHEPLRIKADDWMFAEMESPWAAHGRALVVQRIFSKDGTLLATCSQEGILRLKEDGAQNGSKL</sequence>
<dbReference type="EMBL" id="JACDXP010000010">
    <property type="protein sequence ID" value="KAF6518185.1"/>
    <property type="molecule type" value="Genomic_DNA"/>
</dbReference>
<feature type="domain" description="Acyl-CoA thioesterase-like C-terminal" evidence="2">
    <location>
        <begin position="144"/>
        <end position="330"/>
    </location>
</feature>
<dbReference type="Pfam" id="PF13622">
    <property type="entry name" value="4HBT_3"/>
    <property type="match status" value="1"/>
</dbReference>
<name>A0A8H6GII9_FUSOX</name>
<dbReference type="CDD" id="cd03444">
    <property type="entry name" value="Thioesterase_II_repeat1"/>
    <property type="match status" value="1"/>
</dbReference>
<proteinExistence type="predicted"/>
<dbReference type="PANTHER" id="PTHR11066:SF34">
    <property type="entry name" value="ACYL-COENZYME A THIOESTERASE 8"/>
    <property type="match status" value="1"/>
</dbReference>
<dbReference type="Pfam" id="PF20789">
    <property type="entry name" value="4HBT_3C"/>
    <property type="match status" value="1"/>
</dbReference>
<dbReference type="GO" id="GO:0047617">
    <property type="term" value="F:fatty acyl-CoA hydrolase activity"/>
    <property type="evidence" value="ECO:0007669"/>
    <property type="project" value="InterPro"/>
</dbReference>
<evidence type="ECO:0008006" key="5">
    <source>
        <dbReference type="Google" id="ProtNLM"/>
    </source>
</evidence>
<accession>A0A8H6GII9</accession>
<dbReference type="PANTHER" id="PTHR11066">
    <property type="entry name" value="ACYL-COA THIOESTERASE"/>
    <property type="match status" value="1"/>
</dbReference>
<feature type="domain" description="Acyl-CoA thioesterase-like N-terminal HotDog" evidence="1">
    <location>
        <begin position="41"/>
        <end position="125"/>
    </location>
</feature>
<dbReference type="GO" id="GO:0005782">
    <property type="term" value="C:peroxisomal matrix"/>
    <property type="evidence" value="ECO:0007669"/>
    <property type="project" value="UniProtKB-SubCell"/>
</dbReference>
<dbReference type="InterPro" id="IPR003703">
    <property type="entry name" value="Acyl_CoA_thio"/>
</dbReference>
<dbReference type="InterPro" id="IPR029069">
    <property type="entry name" value="HotDog_dom_sf"/>
</dbReference>
<gene>
    <name evidence="3" type="ORF">HZS61_002263</name>
</gene>
<evidence type="ECO:0000313" key="4">
    <source>
        <dbReference type="Proteomes" id="UP000593570"/>
    </source>
</evidence>
<organism evidence="3 4">
    <name type="scientific">Fusarium oxysporum f. sp. conglutinans</name>
    <dbReference type="NCBI Taxonomy" id="100902"/>
    <lineage>
        <taxon>Eukaryota</taxon>
        <taxon>Fungi</taxon>
        <taxon>Dikarya</taxon>
        <taxon>Ascomycota</taxon>
        <taxon>Pezizomycotina</taxon>
        <taxon>Sordariomycetes</taxon>
        <taxon>Hypocreomycetidae</taxon>
        <taxon>Hypocreales</taxon>
        <taxon>Nectriaceae</taxon>
        <taxon>Fusarium</taxon>
        <taxon>Fusarium oxysporum species complex</taxon>
    </lineage>
</organism>
<comment type="caution">
    <text evidence="3">The sequence shown here is derived from an EMBL/GenBank/DDBJ whole genome shotgun (WGS) entry which is preliminary data.</text>
</comment>
<protein>
    <recommendedName>
        <fullName evidence="5">Acyl-coenzyme A thioesterase 8</fullName>
    </recommendedName>
</protein>
<dbReference type="Proteomes" id="UP000593570">
    <property type="component" value="Unassembled WGS sequence"/>
</dbReference>
<evidence type="ECO:0000313" key="3">
    <source>
        <dbReference type="EMBL" id="KAF6518185.1"/>
    </source>
</evidence>
<dbReference type="GO" id="GO:0009062">
    <property type="term" value="P:fatty acid catabolic process"/>
    <property type="evidence" value="ECO:0007669"/>
    <property type="project" value="TreeGrafter"/>
</dbReference>